<reference evidence="3" key="1">
    <citation type="journal article" date="2014" name="Genome Announc.">
        <title>Draft genome sequence of the plant-pathogenic soil fungus Rhizoctonia solani anastomosis group 3 strain Rhs1AP.</title>
        <authorList>
            <person name="Cubeta M.A."/>
            <person name="Thomas E."/>
            <person name="Dean R.A."/>
            <person name="Jabaji S."/>
            <person name="Neate S.M."/>
            <person name="Tavantzis S."/>
            <person name="Toda T."/>
            <person name="Vilgalys R."/>
            <person name="Bharathan N."/>
            <person name="Fedorova-Abrams N."/>
            <person name="Pakala S.B."/>
            <person name="Pakala S.M."/>
            <person name="Zafar N."/>
            <person name="Joardar V."/>
            <person name="Losada L."/>
            <person name="Nierman W.C."/>
        </authorList>
    </citation>
    <scope>NUCLEOTIDE SEQUENCE [LARGE SCALE GENOMIC DNA]</scope>
    <source>
        <strain evidence="3">AG-3</strain>
    </source>
</reference>
<accession>A0A0A1UJG6</accession>
<dbReference type="EMBL" id="JATN01000321">
    <property type="protein sequence ID" value="EUC58383.1"/>
    <property type="molecule type" value="Genomic_DNA"/>
</dbReference>
<dbReference type="AlphaFoldDB" id="A0A0A1UJG6"/>
<protein>
    <submittedName>
        <fullName evidence="2">Uncharacterized protein</fullName>
    </submittedName>
</protein>
<sequence>MMKRSAPAISVAENQDAHGGPGETDANNSTINPTFPGSTPSQVIQSTETQHPPLEEPSPSHETTDHENLRETHEHHGPTEFMAQIQNKLEDISRILVGTQNSLARGFNSSTIQGRSGCTGFGHNLGAHSLINAHGEVPETYDLPTFTLTNSGFYGRVVFSIDKLTENILARYLRFYSIGEEMIEEGEEMKIKSGMLDDAKRLLSGRLFLNR</sequence>
<evidence type="ECO:0000313" key="3">
    <source>
        <dbReference type="Proteomes" id="UP000030108"/>
    </source>
</evidence>
<gene>
    <name evidence="2" type="ORF">RSOL_250170</name>
</gene>
<feature type="region of interest" description="Disordered" evidence="1">
    <location>
        <begin position="1"/>
        <end position="77"/>
    </location>
</feature>
<proteinExistence type="predicted"/>
<organism evidence="2 3">
    <name type="scientific">Rhizoctonia solani AG-3 Rhs1AP</name>
    <dbReference type="NCBI Taxonomy" id="1086054"/>
    <lineage>
        <taxon>Eukaryota</taxon>
        <taxon>Fungi</taxon>
        <taxon>Dikarya</taxon>
        <taxon>Basidiomycota</taxon>
        <taxon>Agaricomycotina</taxon>
        <taxon>Agaricomycetes</taxon>
        <taxon>Cantharellales</taxon>
        <taxon>Ceratobasidiaceae</taxon>
        <taxon>Rhizoctonia</taxon>
    </lineage>
</organism>
<feature type="compositionally biased region" description="Polar residues" evidence="1">
    <location>
        <begin position="25"/>
        <end position="50"/>
    </location>
</feature>
<comment type="caution">
    <text evidence="2">The sequence shown here is derived from an EMBL/GenBank/DDBJ whole genome shotgun (WGS) entry which is preliminary data.</text>
</comment>
<name>A0A0A1UJG6_9AGAM</name>
<dbReference type="OrthoDB" id="3263102at2759"/>
<evidence type="ECO:0000256" key="1">
    <source>
        <dbReference type="SAM" id="MobiDB-lite"/>
    </source>
</evidence>
<dbReference type="Proteomes" id="UP000030108">
    <property type="component" value="Unassembled WGS sequence"/>
</dbReference>
<evidence type="ECO:0000313" key="2">
    <source>
        <dbReference type="EMBL" id="EUC58383.1"/>
    </source>
</evidence>
<feature type="compositionally biased region" description="Basic and acidic residues" evidence="1">
    <location>
        <begin position="58"/>
        <end position="77"/>
    </location>
</feature>